<proteinExistence type="predicted"/>
<dbReference type="Proteomes" id="UP001151699">
    <property type="component" value="Chromosome B"/>
</dbReference>
<evidence type="ECO:0000313" key="2">
    <source>
        <dbReference type="Proteomes" id="UP001151699"/>
    </source>
</evidence>
<feature type="non-terminal residue" evidence="1">
    <location>
        <position position="1"/>
    </location>
</feature>
<keyword evidence="2" id="KW-1185">Reference proteome</keyword>
<name>A0A9Q0S133_9DIPT</name>
<evidence type="ECO:0000313" key="1">
    <source>
        <dbReference type="EMBL" id="KAJ6640559.1"/>
    </source>
</evidence>
<dbReference type="AlphaFoldDB" id="A0A9Q0S133"/>
<dbReference type="EMBL" id="WJQU01000002">
    <property type="protein sequence ID" value="KAJ6640559.1"/>
    <property type="molecule type" value="Genomic_DNA"/>
</dbReference>
<gene>
    <name evidence="1" type="ORF">Bhyg_05488</name>
</gene>
<dbReference type="OrthoDB" id="7734146at2759"/>
<organism evidence="1 2">
    <name type="scientific">Pseudolycoriella hygida</name>
    <dbReference type="NCBI Taxonomy" id="35572"/>
    <lineage>
        <taxon>Eukaryota</taxon>
        <taxon>Metazoa</taxon>
        <taxon>Ecdysozoa</taxon>
        <taxon>Arthropoda</taxon>
        <taxon>Hexapoda</taxon>
        <taxon>Insecta</taxon>
        <taxon>Pterygota</taxon>
        <taxon>Neoptera</taxon>
        <taxon>Endopterygota</taxon>
        <taxon>Diptera</taxon>
        <taxon>Nematocera</taxon>
        <taxon>Sciaroidea</taxon>
        <taxon>Sciaridae</taxon>
        <taxon>Pseudolycoriella</taxon>
    </lineage>
</organism>
<accession>A0A9Q0S133</accession>
<reference evidence="1" key="1">
    <citation type="submission" date="2022-07" db="EMBL/GenBank/DDBJ databases">
        <authorList>
            <person name="Trinca V."/>
            <person name="Uliana J.V.C."/>
            <person name="Torres T.T."/>
            <person name="Ward R.J."/>
            <person name="Monesi N."/>
        </authorList>
    </citation>
    <scope>NUCLEOTIDE SEQUENCE</scope>
    <source>
        <strain evidence="1">HSMRA1968</strain>
        <tissue evidence="1">Whole embryos</tissue>
    </source>
</reference>
<comment type="caution">
    <text evidence="1">The sequence shown here is derived from an EMBL/GenBank/DDBJ whole genome shotgun (WGS) entry which is preliminary data.</text>
</comment>
<protein>
    <submittedName>
        <fullName evidence="1">Uncharacterized protein</fullName>
    </submittedName>
</protein>
<sequence>MESDDGSSNGTANLSSQDAMLSNTRKFKVKNVSTKPKLLKDANLKISNSISSKRATVSNNDIMSYMETFQSNLMRQANTINMNIDQKLDKMQSDFMAKLNLLDVTVDERIKSVTSSMEARIEPMVMDVVGPFTKAIESRIENLERESLLLELVVSGIPLHPNEKLGHIVDKMCTSIGFTDRLNGLSGFYRMTRTKKNAQQENAVSHRTSFPQIKLKFWNFGLKQEFFKRYMIKKSLSLADLGYKTTSRVYINESLTSSNQKLFLKARMTQRNKIIYQCHTYRGQVFIRLAENSSNKCIGSMDELLIIENSDLNLFYIPQICSHQYGGVRSNCPLHMGRTKPRYSASGGSIVFCEVSF</sequence>